<evidence type="ECO:0000313" key="4">
    <source>
        <dbReference type="EMBL" id="RKS82126.1"/>
    </source>
</evidence>
<sequence length="370" mass="43022">MVEMMSEMRDELKELREENQRLRHESEKEAKPPAPDNDEIVEAFFQAKNYAKASERPNRFAIKYFRTHTDDTPFLEITVEDALDFASNWSGENQRPKRATILNYLGTVKVLYDWMSMKEWGPDSNPVELAREQYKSENQSRIRRSGQHSGTVIQPEEYLELVRANMGARLKSVLVLAVKTGLRRKELVSLKIQDVDLEEKRIYNRSPKGVGDERLPKDSADQKLIDDECVAVLEDWFDKREVTLERLAERGHKGRRGDEAKADTDWLYPNDAGEKLTPMTMSRWWGKATDKAEYRMRGEDDELANQFEDMTPHDARRCFTSWLNWEGCPRDVIKALRGDADGDMVSLYTQHGEDQVRQEYEDAMPHLGIV</sequence>
<dbReference type="InterPro" id="IPR002104">
    <property type="entry name" value="Integrase_catalytic"/>
</dbReference>
<dbReference type="GO" id="GO:0015074">
    <property type="term" value="P:DNA integration"/>
    <property type="evidence" value="ECO:0007669"/>
    <property type="project" value="InterPro"/>
</dbReference>
<protein>
    <submittedName>
        <fullName evidence="4">Site-specific recombinase XerD</fullName>
    </submittedName>
</protein>
<organism evidence="4 5">
    <name type="scientific">Haloarcula quadrata</name>
    <dbReference type="NCBI Taxonomy" id="182779"/>
    <lineage>
        <taxon>Archaea</taxon>
        <taxon>Methanobacteriati</taxon>
        <taxon>Methanobacteriota</taxon>
        <taxon>Stenosarchaea group</taxon>
        <taxon>Halobacteria</taxon>
        <taxon>Halobacteriales</taxon>
        <taxon>Haloarculaceae</taxon>
        <taxon>Haloarcula</taxon>
    </lineage>
</organism>
<dbReference type="GO" id="GO:0006310">
    <property type="term" value="P:DNA recombination"/>
    <property type="evidence" value="ECO:0007669"/>
    <property type="project" value="UniProtKB-KW"/>
</dbReference>
<evidence type="ECO:0000256" key="2">
    <source>
        <dbReference type="SAM" id="MobiDB-lite"/>
    </source>
</evidence>
<evidence type="ECO:0000313" key="5">
    <source>
        <dbReference type="Proteomes" id="UP000268233"/>
    </source>
</evidence>
<evidence type="ECO:0000256" key="1">
    <source>
        <dbReference type="ARBA" id="ARBA00023172"/>
    </source>
</evidence>
<keyword evidence="5" id="KW-1185">Reference proteome</keyword>
<feature type="region of interest" description="Disordered" evidence="2">
    <location>
        <begin position="1"/>
        <end position="37"/>
    </location>
</feature>
<feature type="domain" description="Tyr recombinase" evidence="3">
    <location>
        <begin position="148"/>
        <end position="361"/>
    </location>
</feature>
<dbReference type="InterPro" id="IPR050090">
    <property type="entry name" value="Tyrosine_recombinase_XerCD"/>
</dbReference>
<feature type="compositionally biased region" description="Basic and acidic residues" evidence="2">
    <location>
        <begin position="1"/>
        <end position="31"/>
    </location>
</feature>
<accession>A0A495R4Z2</accession>
<gene>
    <name evidence="4" type="ORF">BDK61_1423</name>
</gene>
<dbReference type="EMBL" id="RBWW01000001">
    <property type="protein sequence ID" value="RKS82126.1"/>
    <property type="molecule type" value="Genomic_DNA"/>
</dbReference>
<reference evidence="4 5" key="1">
    <citation type="submission" date="2018-10" db="EMBL/GenBank/DDBJ databases">
        <title>Genomic Encyclopedia of Archaeal and Bacterial Type Strains, Phase II (KMG-II): from individual species to whole genera.</title>
        <authorList>
            <person name="Goeker M."/>
        </authorList>
    </citation>
    <scope>NUCLEOTIDE SEQUENCE [LARGE SCALE GENOMIC DNA]</scope>
    <source>
        <strain evidence="4 5">DSM 11927</strain>
    </source>
</reference>
<dbReference type="InterPro" id="IPR011010">
    <property type="entry name" value="DNA_brk_join_enz"/>
</dbReference>
<name>A0A495R4Z2_9EURY</name>
<dbReference type="Pfam" id="PF00589">
    <property type="entry name" value="Phage_integrase"/>
    <property type="match status" value="1"/>
</dbReference>
<dbReference type="PROSITE" id="PS51898">
    <property type="entry name" value="TYR_RECOMBINASE"/>
    <property type="match status" value="1"/>
</dbReference>
<dbReference type="Gene3D" id="1.10.443.10">
    <property type="entry name" value="Intergrase catalytic core"/>
    <property type="match status" value="1"/>
</dbReference>
<dbReference type="SUPFAM" id="SSF56349">
    <property type="entry name" value="DNA breaking-rejoining enzymes"/>
    <property type="match status" value="1"/>
</dbReference>
<comment type="caution">
    <text evidence="4">The sequence shown here is derived from an EMBL/GenBank/DDBJ whole genome shotgun (WGS) entry which is preliminary data.</text>
</comment>
<dbReference type="PANTHER" id="PTHR30349:SF92">
    <property type="entry name" value="SITE-SPECIFIC RECOMBINASE"/>
    <property type="match status" value="1"/>
</dbReference>
<dbReference type="CDD" id="cd00397">
    <property type="entry name" value="DNA_BRE_C"/>
    <property type="match status" value="1"/>
</dbReference>
<keyword evidence="1" id="KW-0233">DNA recombination</keyword>
<dbReference type="InterPro" id="IPR013762">
    <property type="entry name" value="Integrase-like_cat_sf"/>
</dbReference>
<dbReference type="AlphaFoldDB" id="A0A495R4Z2"/>
<dbReference type="GO" id="GO:0003677">
    <property type="term" value="F:DNA binding"/>
    <property type="evidence" value="ECO:0007669"/>
    <property type="project" value="InterPro"/>
</dbReference>
<evidence type="ECO:0000259" key="3">
    <source>
        <dbReference type="PROSITE" id="PS51898"/>
    </source>
</evidence>
<proteinExistence type="predicted"/>
<dbReference type="PANTHER" id="PTHR30349">
    <property type="entry name" value="PHAGE INTEGRASE-RELATED"/>
    <property type="match status" value="1"/>
</dbReference>
<dbReference type="Proteomes" id="UP000268233">
    <property type="component" value="Unassembled WGS sequence"/>
</dbReference>